<dbReference type="PANTHER" id="PTHR43591:SF24">
    <property type="entry name" value="2-METHOXY-6-POLYPRENYL-1,4-BENZOQUINOL METHYLASE, MITOCHONDRIAL"/>
    <property type="match status" value="1"/>
</dbReference>
<name>A0A2H0WU22_9BACT</name>
<organism evidence="2 3">
    <name type="scientific">Candidatus Portnoybacteria bacterium CG09_land_8_20_14_0_10_44_13</name>
    <dbReference type="NCBI Taxonomy" id="1974811"/>
    <lineage>
        <taxon>Bacteria</taxon>
        <taxon>Candidatus Portnoyibacteriota</taxon>
    </lineage>
</organism>
<evidence type="ECO:0000313" key="3">
    <source>
        <dbReference type="Proteomes" id="UP000229080"/>
    </source>
</evidence>
<accession>A0A2H0WU22</accession>
<protein>
    <recommendedName>
        <fullName evidence="1">Methyltransferase type 11 domain-containing protein</fullName>
    </recommendedName>
</protein>
<evidence type="ECO:0000313" key="2">
    <source>
        <dbReference type="EMBL" id="PIS16160.1"/>
    </source>
</evidence>
<comment type="caution">
    <text evidence="2">The sequence shown here is derived from an EMBL/GenBank/DDBJ whole genome shotgun (WGS) entry which is preliminary data.</text>
</comment>
<dbReference type="GO" id="GO:0008757">
    <property type="term" value="F:S-adenosylmethionine-dependent methyltransferase activity"/>
    <property type="evidence" value="ECO:0007669"/>
    <property type="project" value="InterPro"/>
</dbReference>
<dbReference type="AlphaFoldDB" id="A0A2H0WU22"/>
<dbReference type="Pfam" id="PF08241">
    <property type="entry name" value="Methyltransf_11"/>
    <property type="match status" value="1"/>
</dbReference>
<dbReference type="Gene3D" id="3.40.50.150">
    <property type="entry name" value="Vaccinia Virus protein VP39"/>
    <property type="match status" value="1"/>
</dbReference>
<gene>
    <name evidence="2" type="ORF">COT61_05410</name>
</gene>
<dbReference type="EMBL" id="PEZF01000188">
    <property type="protein sequence ID" value="PIS16160.1"/>
    <property type="molecule type" value="Genomic_DNA"/>
</dbReference>
<dbReference type="InterPro" id="IPR013216">
    <property type="entry name" value="Methyltransf_11"/>
</dbReference>
<evidence type="ECO:0000259" key="1">
    <source>
        <dbReference type="Pfam" id="PF08241"/>
    </source>
</evidence>
<dbReference type="CDD" id="cd02440">
    <property type="entry name" value="AdoMet_MTases"/>
    <property type="match status" value="1"/>
</dbReference>
<reference evidence="3" key="1">
    <citation type="submission" date="2017-09" db="EMBL/GenBank/DDBJ databases">
        <title>Depth-based differentiation of microbial function through sediment-hosted aquifers and enrichment of novel symbionts in the deep terrestrial subsurface.</title>
        <authorList>
            <person name="Probst A.J."/>
            <person name="Ladd B."/>
            <person name="Jarett J.K."/>
            <person name="Geller-Mcgrath D.E."/>
            <person name="Sieber C.M.K."/>
            <person name="Emerson J.B."/>
            <person name="Anantharaman K."/>
            <person name="Thomas B.C."/>
            <person name="Malmstrom R."/>
            <person name="Stieglmeier M."/>
            <person name="Klingl A."/>
            <person name="Woyke T."/>
            <person name="Ryan C.M."/>
            <person name="Banfield J.F."/>
        </authorList>
    </citation>
    <scope>NUCLEOTIDE SEQUENCE [LARGE SCALE GENOMIC DNA]</scope>
</reference>
<dbReference type="SUPFAM" id="SSF53335">
    <property type="entry name" value="S-adenosyl-L-methionine-dependent methyltransferases"/>
    <property type="match status" value="1"/>
</dbReference>
<proteinExistence type="predicted"/>
<feature type="domain" description="Methyltransferase type 11" evidence="1">
    <location>
        <begin position="54"/>
        <end position="150"/>
    </location>
</feature>
<dbReference type="Proteomes" id="UP000229080">
    <property type="component" value="Unassembled WGS sequence"/>
</dbReference>
<dbReference type="InterPro" id="IPR029063">
    <property type="entry name" value="SAM-dependent_MTases_sf"/>
</dbReference>
<dbReference type="PANTHER" id="PTHR43591">
    <property type="entry name" value="METHYLTRANSFERASE"/>
    <property type="match status" value="1"/>
</dbReference>
<sequence>MEKIIEQESITKTWNNVWASQKLTAGQDLFADPLFIEGYSVVKKLIFSNPQRILEGGGGSGRYGMQFSRDFPAKVIIVDITDNAVNWMRKTKEEMCFTNVEIQRGDIFNLNFPDNYFDIVFSEGVIEHFSNYGEAIREMARVLRPDGLLITLVPGFWNPHTLYKEYLKICGKKYKYGYEKSFTKKELRKLYLGNNLNIVAEDGFYPAYGILRLKRIHKSFKLLGRICNRSTRFLDLFTNRFFSRNFGFEIVIVGKKNQKNDVD</sequence>